<evidence type="ECO:0000313" key="4">
    <source>
        <dbReference type="Proteomes" id="UP001497512"/>
    </source>
</evidence>
<keyword evidence="2" id="KW-0560">Oxidoreductase</keyword>
<proteinExistence type="inferred from homology"/>
<keyword evidence="4" id="KW-1185">Reference proteome</keyword>
<evidence type="ECO:0000256" key="2">
    <source>
        <dbReference type="ARBA" id="ARBA00023002"/>
    </source>
</evidence>
<reference evidence="3" key="1">
    <citation type="submission" date="2024-02" db="EMBL/GenBank/DDBJ databases">
        <authorList>
            <consortium name="ELIXIR-Norway"/>
            <consortium name="Elixir Norway"/>
        </authorList>
    </citation>
    <scope>NUCLEOTIDE SEQUENCE</scope>
</reference>
<dbReference type="InterPro" id="IPR036291">
    <property type="entry name" value="NAD(P)-bd_dom_sf"/>
</dbReference>
<evidence type="ECO:0000256" key="1">
    <source>
        <dbReference type="ARBA" id="ARBA00006484"/>
    </source>
</evidence>
<dbReference type="PANTHER" id="PTHR24320:SF262">
    <property type="entry name" value="DEHYDROGENASE"/>
    <property type="match status" value="1"/>
</dbReference>
<sequence>MKDSKRIAIVTGSNTGIGRETALSLARDGMKVFLACRSADKAHEAATYIRESSKGADVDILLLDLRTLESVRKCAADFKSHNLPLHLLVNNAGVALGTPWYTSEGVGGSAQVNYLGPYVLTRLLEDKLVAGAPSRVVNVSSAMHRRARIDDPEKFLREFKEGDYSQAKLANVLFTFELQRRWQDKGVQACAVDPGAVASDIWRRGLFSRKPWKWLVKLLFAPTWDGAIPVVHAATTPLDDTQKDTQLRLFARGGFAWPVTVRPRPSTFFGICGASLDWPIRNLSRGWLLSEVKEVPANPIAYDTNLASKLWTLSADIANLPVE</sequence>
<organism evidence="3 4">
    <name type="scientific">Sphagnum troendelagicum</name>
    <dbReference type="NCBI Taxonomy" id="128251"/>
    <lineage>
        <taxon>Eukaryota</taxon>
        <taxon>Viridiplantae</taxon>
        <taxon>Streptophyta</taxon>
        <taxon>Embryophyta</taxon>
        <taxon>Bryophyta</taxon>
        <taxon>Sphagnophytina</taxon>
        <taxon>Sphagnopsida</taxon>
        <taxon>Sphagnales</taxon>
        <taxon>Sphagnaceae</taxon>
        <taxon>Sphagnum</taxon>
    </lineage>
</organism>
<dbReference type="EMBL" id="OZ019905">
    <property type="protein sequence ID" value="CAK9200762.1"/>
    <property type="molecule type" value="Genomic_DNA"/>
</dbReference>
<dbReference type="PANTHER" id="PTHR24320">
    <property type="entry name" value="RETINOL DEHYDROGENASE"/>
    <property type="match status" value="1"/>
</dbReference>
<dbReference type="PRINTS" id="PR00081">
    <property type="entry name" value="GDHRDH"/>
</dbReference>
<dbReference type="Pfam" id="PF00106">
    <property type="entry name" value="adh_short"/>
    <property type="match status" value="1"/>
</dbReference>
<dbReference type="InterPro" id="IPR002347">
    <property type="entry name" value="SDR_fam"/>
</dbReference>
<gene>
    <name evidence="3" type="ORF">CSSPTR1EN2_LOCUS5569</name>
</gene>
<dbReference type="SUPFAM" id="SSF51735">
    <property type="entry name" value="NAD(P)-binding Rossmann-fold domains"/>
    <property type="match status" value="1"/>
</dbReference>
<comment type="similarity">
    <text evidence="1">Belongs to the short-chain dehydrogenases/reductases (SDR) family.</text>
</comment>
<dbReference type="Proteomes" id="UP001497512">
    <property type="component" value="Chromosome 13"/>
</dbReference>
<name>A0ABP0TN78_9BRYO</name>
<evidence type="ECO:0008006" key="5">
    <source>
        <dbReference type="Google" id="ProtNLM"/>
    </source>
</evidence>
<accession>A0ABP0TN78</accession>
<protein>
    <recommendedName>
        <fullName evidence="5">Short-chain dehydrogenase/reductase</fullName>
    </recommendedName>
</protein>
<dbReference type="Gene3D" id="3.40.50.720">
    <property type="entry name" value="NAD(P)-binding Rossmann-like Domain"/>
    <property type="match status" value="1"/>
</dbReference>
<evidence type="ECO:0000313" key="3">
    <source>
        <dbReference type="EMBL" id="CAK9200762.1"/>
    </source>
</evidence>